<accession>A0A4U8UL53</accession>
<gene>
    <name evidence="1" type="ORF">L596_001291</name>
</gene>
<name>A0A4U8UL53_STECR</name>
<dbReference type="EMBL" id="AZBU02000001">
    <property type="protein sequence ID" value="TMS33566.1"/>
    <property type="molecule type" value="Genomic_DNA"/>
</dbReference>
<organism evidence="1 2">
    <name type="scientific">Steinernema carpocapsae</name>
    <name type="common">Entomopathogenic nematode</name>
    <dbReference type="NCBI Taxonomy" id="34508"/>
    <lineage>
        <taxon>Eukaryota</taxon>
        <taxon>Metazoa</taxon>
        <taxon>Ecdysozoa</taxon>
        <taxon>Nematoda</taxon>
        <taxon>Chromadorea</taxon>
        <taxon>Rhabditida</taxon>
        <taxon>Tylenchina</taxon>
        <taxon>Panagrolaimomorpha</taxon>
        <taxon>Strongyloidoidea</taxon>
        <taxon>Steinernematidae</taxon>
        <taxon>Steinernema</taxon>
    </lineage>
</organism>
<dbReference type="Proteomes" id="UP000298663">
    <property type="component" value="Unassembled WGS sequence"/>
</dbReference>
<reference evidence="1 2" key="1">
    <citation type="journal article" date="2015" name="Genome Biol.">
        <title>Comparative genomics of Steinernema reveals deeply conserved gene regulatory networks.</title>
        <authorList>
            <person name="Dillman A.R."/>
            <person name="Macchietto M."/>
            <person name="Porter C.F."/>
            <person name="Rogers A."/>
            <person name="Williams B."/>
            <person name="Antoshechkin I."/>
            <person name="Lee M.M."/>
            <person name="Goodwin Z."/>
            <person name="Lu X."/>
            <person name="Lewis E.E."/>
            <person name="Goodrich-Blair H."/>
            <person name="Stock S.P."/>
            <person name="Adams B.J."/>
            <person name="Sternberg P.W."/>
            <person name="Mortazavi A."/>
        </authorList>
    </citation>
    <scope>NUCLEOTIDE SEQUENCE [LARGE SCALE GENOMIC DNA]</scope>
    <source>
        <strain evidence="1 2">ALL</strain>
    </source>
</reference>
<sequence>MMLMEDLFNQMEDALQRQMDPDSAVQMILKRMREADAPIPEALPDEFVHYMKQRMAATAPVPHIRSVKKGVSIVRRRN</sequence>
<evidence type="ECO:0000313" key="2">
    <source>
        <dbReference type="Proteomes" id="UP000298663"/>
    </source>
</evidence>
<evidence type="ECO:0000313" key="1">
    <source>
        <dbReference type="EMBL" id="TMS33566.1"/>
    </source>
</evidence>
<reference evidence="1 2" key="2">
    <citation type="journal article" date="2019" name="G3 (Bethesda)">
        <title>Hybrid Assembly of the Genome of the Entomopathogenic Nematode Steinernema carpocapsae Identifies the X-Chromosome.</title>
        <authorList>
            <person name="Serra L."/>
            <person name="Macchietto M."/>
            <person name="Macias-Munoz A."/>
            <person name="McGill C.J."/>
            <person name="Rodriguez I.M."/>
            <person name="Rodriguez B."/>
            <person name="Murad R."/>
            <person name="Mortazavi A."/>
        </authorList>
    </citation>
    <scope>NUCLEOTIDE SEQUENCE [LARGE SCALE GENOMIC DNA]</scope>
    <source>
        <strain evidence="1 2">ALL</strain>
    </source>
</reference>
<comment type="caution">
    <text evidence="1">The sequence shown here is derived from an EMBL/GenBank/DDBJ whole genome shotgun (WGS) entry which is preliminary data.</text>
</comment>
<keyword evidence="2" id="KW-1185">Reference proteome</keyword>
<dbReference type="AlphaFoldDB" id="A0A4U8UL53"/>
<proteinExistence type="predicted"/>
<protein>
    <submittedName>
        <fullName evidence="1">Uncharacterized protein</fullName>
    </submittedName>
</protein>